<dbReference type="SUPFAM" id="SSF158568">
    <property type="entry name" value="AF1862-like"/>
    <property type="match status" value="1"/>
</dbReference>
<dbReference type="EMBL" id="CP062796">
    <property type="protein sequence ID" value="QUL98552.1"/>
    <property type="molecule type" value="Genomic_DNA"/>
</dbReference>
<dbReference type="AlphaFoldDB" id="A0AAT9LD67"/>
<proteinExistence type="inferred from homology"/>
<evidence type="ECO:0000313" key="6">
    <source>
        <dbReference type="EMBL" id="QUL98552.1"/>
    </source>
</evidence>
<reference evidence="6" key="2">
    <citation type="journal article" date="2023" name="Biology">
        <title>Prokaryotic Life Associated with Coal-Fire Gas Vents Revealed by Metagenomics.</title>
        <authorList>
            <person name="Kadnikov V.V."/>
            <person name="Mardanov A.V."/>
            <person name="Beletsky A.V."/>
            <person name="Karnachuk O.V."/>
            <person name="Ravin N.V."/>
        </authorList>
    </citation>
    <scope>NUCLEOTIDE SEQUENCE</scope>
    <source>
        <strain evidence="6">Bu02</strain>
    </source>
</reference>
<organism evidence="6">
    <name type="scientific">Candidatus Fermentithermobacillus carboniphilus</name>
    <dbReference type="NCBI Taxonomy" id="3085328"/>
    <lineage>
        <taxon>Bacteria</taxon>
        <taxon>Bacillati</taxon>
        <taxon>Bacillota</taxon>
        <taxon>Candidatus Fermentithermobacillia</taxon>
        <taxon>Candidatus Fermentithermobacillales</taxon>
        <taxon>Candidatus Fermentithermobacillaceae</taxon>
        <taxon>Candidatus Fermentithermobacillus</taxon>
    </lineage>
</organism>
<sequence>MTAKNLADGIAPGARTTLAQRRAQHAWNAVQRARKKSGPHREQDLDKFAAEVKKLPIRILTSGLGKTLAYLEDVPGLLAEISDWVLNHRYPSSNDGGNDLLDRILRGDSDFLRRVTEEVLEYSEWLTRFCEAALEGGSDGES</sequence>
<evidence type="ECO:0000256" key="3">
    <source>
        <dbReference type="ARBA" id="ARBA00022490"/>
    </source>
</evidence>
<keyword evidence="3" id="KW-0963">Cytoplasm</keyword>
<reference evidence="6" key="1">
    <citation type="submission" date="2020-10" db="EMBL/GenBank/DDBJ databases">
        <authorList>
            <person name="Kadnikov V."/>
            <person name="Beletsky A.V."/>
            <person name="Mardanov A.V."/>
            <person name="Karnachuk O.V."/>
            <person name="Ravin N.V."/>
        </authorList>
    </citation>
    <scope>NUCLEOTIDE SEQUENCE</scope>
    <source>
        <strain evidence="6">Bu02</strain>
    </source>
</reference>
<dbReference type="Gene3D" id="1.10.520.30">
    <property type="entry name" value="AF1862-like domain"/>
    <property type="match status" value="2"/>
</dbReference>
<dbReference type="GO" id="GO:0005737">
    <property type="term" value="C:cytoplasm"/>
    <property type="evidence" value="ECO:0007669"/>
    <property type="project" value="UniProtKB-SubCell"/>
</dbReference>
<comment type="similarity">
    <text evidence="2">Belongs to the CRISPR system Cmr5 family.</text>
</comment>
<dbReference type="GO" id="GO:0051607">
    <property type="term" value="P:defense response to virus"/>
    <property type="evidence" value="ECO:0007669"/>
    <property type="project" value="UniProtKB-KW"/>
</dbReference>
<dbReference type="InterPro" id="IPR023101">
    <property type="entry name" value="AF1862-like_dom_sf"/>
</dbReference>
<dbReference type="InterPro" id="IPR010160">
    <property type="entry name" value="CRISPR-assoc_prot_Cmr5"/>
</dbReference>
<accession>A0AAT9LD67</accession>
<evidence type="ECO:0000256" key="4">
    <source>
        <dbReference type="ARBA" id="ARBA00023118"/>
    </source>
</evidence>
<evidence type="ECO:0000256" key="1">
    <source>
        <dbReference type="ARBA" id="ARBA00004496"/>
    </source>
</evidence>
<gene>
    <name evidence="6" type="primary">cmr5</name>
    <name evidence="6" type="ORF">IMF26_00120</name>
</gene>
<comment type="subcellular location">
    <subcellularLocation>
        <location evidence="1">Cytoplasm</location>
    </subcellularLocation>
</comment>
<protein>
    <recommendedName>
        <fullName evidence="5">CRISPR type III-B/RAMP module-associated protein Cmr5</fullName>
    </recommendedName>
</protein>
<keyword evidence="4" id="KW-0051">Antiviral defense</keyword>
<dbReference type="Pfam" id="PF09701">
    <property type="entry name" value="Cas_Cmr5"/>
    <property type="match status" value="1"/>
</dbReference>
<dbReference type="NCBIfam" id="TIGR01881">
    <property type="entry name" value="cas_Cmr5"/>
    <property type="match status" value="1"/>
</dbReference>
<name>A0AAT9LD67_9FIRM</name>
<dbReference type="KEGG" id="fcz:IMF26_00120"/>
<evidence type="ECO:0000256" key="2">
    <source>
        <dbReference type="ARBA" id="ARBA00006161"/>
    </source>
</evidence>
<evidence type="ECO:0000256" key="5">
    <source>
        <dbReference type="ARBA" id="ARBA00030001"/>
    </source>
</evidence>